<organism evidence="11 13">
    <name type="scientific">Adineta steineri</name>
    <dbReference type="NCBI Taxonomy" id="433720"/>
    <lineage>
        <taxon>Eukaryota</taxon>
        <taxon>Metazoa</taxon>
        <taxon>Spiralia</taxon>
        <taxon>Gnathifera</taxon>
        <taxon>Rotifera</taxon>
        <taxon>Eurotatoria</taxon>
        <taxon>Bdelloidea</taxon>
        <taxon>Adinetida</taxon>
        <taxon>Adinetidae</taxon>
        <taxon>Adineta</taxon>
    </lineage>
</organism>
<feature type="region of interest" description="Disordered" evidence="9">
    <location>
        <begin position="446"/>
        <end position="467"/>
    </location>
</feature>
<feature type="transmembrane region" description="Helical" evidence="10">
    <location>
        <begin position="305"/>
        <end position="327"/>
    </location>
</feature>
<feature type="transmembrane region" description="Helical" evidence="10">
    <location>
        <begin position="171"/>
        <end position="193"/>
    </location>
</feature>
<keyword evidence="5 10" id="KW-0472">Membrane</keyword>
<keyword evidence="6" id="KW-0325">Glycoprotein</keyword>
<dbReference type="Pfam" id="PF05978">
    <property type="entry name" value="UNC-93"/>
    <property type="match status" value="1"/>
</dbReference>
<name>A0A814USJ6_9BILA</name>
<comment type="caution">
    <text evidence="11">The sequence shown here is derived from an EMBL/GenBank/DDBJ whole genome shotgun (WGS) entry which is preliminary data.</text>
</comment>
<feature type="transmembrane region" description="Helical" evidence="10">
    <location>
        <begin position="408"/>
        <end position="431"/>
    </location>
</feature>
<dbReference type="Gene3D" id="1.20.1250.20">
    <property type="entry name" value="MFS general substrate transporter like domains"/>
    <property type="match status" value="1"/>
</dbReference>
<dbReference type="GO" id="GO:0016020">
    <property type="term" value="C:membrane"/>
    <property type="evidence" value="ECO:0007669"/>
    <property type="project" value="UniProtKB-SubCell"/>
</dbReference>
<gene>
    <name evidence="12" type="ORF">OKA104_LOCUS27560</name>
    <name evidence="11" type="ORF">VCS650_LOCUS24208</name>
</gene>
<protein>
    <recommendedName>
        <fullName evidence="7">UNC93-like protein MFSD11</fullName>
    </recommendedName>
    <alternativeName>
        <fullName evidence="8">Major facilitator superfamily domain-containing protein 11</fullName>
    </alternativeName>
</protein>
<evidence type="ECO:0000256" key="1">
    <source>
        <dbReference type="ARBA" id="ARBA00004141"/>
    </source>
</evidence>
<feature type="transmembrane region" description="Helical" evidence="10">
    <location>
        <begin position="74"/>
        <end position="97"/>
    </location>
</feature>
<dbReference type="EMBL" id="CAJNON010000294">
    <property type="protein sequence ID" value="CAF1176059.1"/>
    <property type="molecule type" value="Genomic_DNA"/>
</dbReference>
<feature type="transmembrane region" description="Helical" evidence="10">
    <location>
        <begin position="275"/>
        <end position="293"/>
    </location>
</feature>
<feature type="compositionally biased region" description="Polar residues" evidence="9">
    <location>
        <begin position="458"/>
        <end position="467"/>
    </location>
</feature>
<evidence type="ECO:0000256" key="4">
    <source>
        <dbReference type="ARBA" id="ARBA00022989"/>
    </source>
</evidence>
<feature type="transmembrane region" description="Helical" evidence="10">
    <location>
        <begin position="103"/>
        <end position="126"/>
    </location>
</feature>
<dbReference type="SUPFAM" id="SSF103473">
    <property type="entry name" value="MFS general substrate transporter"/>
    <property type="match status" value="1"/>
</dbReference>
<accession>A0A814USJ6</accession>
<feature type="transmembrane region" description="Helical" evidence="10">
    <location>
        <begin position="138"/>
        <end position="159"/>
    </location>
</feature>
<evidence type="ECO:0000256" key="5">
    <source>
        <dbReference type="ARBA" id="ARBA00023136"/>
    </source>
</evidence>
<comment type="similarity">
    <text evidence="2">Belongs to the unc-93 family.</text>
</comment>
<dbReference type="AlphaFoldDB" id="A0A814USJ6"/>
<evidence type="ECO:0000313" key="13">
    <source>
        <dbReference type="Proteomes" id="UP000663891"/>
    </source>
</evidence>
<proteinExistence type="inferred from homology"/>
<comment type="subcellular location">
    <subcellularLocation>
        <location evidence="1">Membrane</location>
        <topology evidence="1">Multi-pass membrane protein</topology>
    </subcellularLocation>
</comment>
<feature type="transmembrane region" description="Helical" evidence="10">
    <location>
        <begin position="48"/>
        <end position="67"/>
    </location>
</feature>
<evidence type="ECO:0000256" key="6">
    <source>
        <dbReference type="ARBA" id="ARBA00023180"/>
    </source>
</evidence>
<dbReference type="Proteomes" id="UP000663881">
    <property type="component" value="Unassembled WGS sequence"/>
</dbReference>
<evidence type="ECO:0000313" key="12">
    <source>
        <dbReference type="EMBL" id="CAF3961460.1"/>
    </source>
</evidence>
<dbReference type="InterPro" id="IPR010291">
    <property type="entry name" value="Ion_channel_UNC-93"/>
</dbReference>
<evidence type="ECO:0000256" key="9">
    <source>
        <dbReference type="SAM" id="MobiDB-lite"/>
    </source>
</evidence>
<sequence>MDSRFINVVLLGSAFMVLFTAFQATGMISQSVLEGVKNETVNGTSFHGSGYISMAILYSFFSLTNVFAPAIVAILGPAVSMFFGGTTYFLYVVSFIYPMTWSYYVISILIGIGAAILWTAQGVYLTKNSDDMTVSRNSGIFWALFQVSLLSGNIYVFVALKTQIIDRATRIPLFAVFSIVSGAGLVLFIFIIWRSYVEKRRDNIPPIEEPKKSTAADIVQTLKVAVRLLKTRNMLLLLIPFSYTGLSNTLFTGVFATCIGHYVKYGDTRKRLIGLHGLLVGCGEILGGGLFGFITKPKTASQKALMILVGCILHMVYFYSVFVNFPFDSAQKESTEKPFFDFSATTSQVITFIGSFIVGLGDSSMNTQLMNILASRYKQTTASAFAIFKLVQSLMAAVAFFYAGALQIQWQILIVVIFLFFSTLAFFAVLFDEENTEVTAPLVTNMTTEEDDDDNTGHRNYSSLVQS</sequence>
<reference evidence="11" key="1">
    <citation type="submission" date="2021-02" db="EMBL/GenBank/DDBJ databases">
        <authorList>
            <person name="Nowell W R."/>
        </authorList>
    </citation>
    <scope>NUCLEOTIDE SEQUENCE</scope>
</reference>
<evidence type="ECO:0000256" key="10">
    <source>
        <dbReference type="SAM" id="Phobius"/>
    </source>
</evidence>
<feature type="transmembrane region" description="Helical" evidence="10">
    <location>
        <begin position="235"/>
        <end position="263"/>
    </location>
</feature>
<dbReference type="PANTHER" id="PTHR23294">
    <property type="entry name" value="ET TRANSLATION PRODUCT-RELATED"/>
    <property type="match status" value="1"/>
</dbReference>
<evidence type="ECO:0000256" key="3">
    <source>
        <dbReference type="ARBA" id="ARBA00022692"/>
    </source>
</evidence>
<evidence type="ECO:0000256" key="7">
    <source>
        <dbReference type="ARBA" id="ARBA00040302"/>
    </source>
</evidence>
<evidence type="ECO:0000256" key="2">
    <source>
        <dbReference type="ARBA" id="ARBA00009172"/>
    </source>
</evidence>
<feature type="transmembrane region" description="Helical" evidence="10">
    <location>
        <begin position="382"/>
        <end position="402"/>
    </location>
</feature>
<dbReference type="InterPro" id="IPR051617">
    <property type="entry name" value="UNC-93-like_regulator"/>
</dbReference>
<evidence type="ECO:0000313" key="11">
    <source>
        <dbReference type="EMBL" id="CAF1176059.1"/>
    </source>
</evidence>
<dbReference type="OrthoDB" id="196103at2759"/>
<dbReference type="Proteomes" id="UP000663891">
    <property type="component" value="Unassembled WGS sequence"/>
</dbReference>
<dbReference type="EMBL" id="CAJOAY010002553">
    <property type="protein sequence ID" value="CAF3961460.1"/>
    <property type="molecule type" value="Genomic_DNA"/>
</dbReference>
<dbReference type="PANTHER" id="PTHR23294:SF0">
    <property type="entry name" value="UNC93-LIKE PROTEIN MFSD11"/>
    <property type="match status" value="1"/>
</dbReference>
<keyword evidence="3 10" id="KW-0812">Transmembrane</keyword>
<dbReference type="InterPro" id="IPR036259">
    <property type="entry name" value="MFS_trans_sf"/>
</dbReference>
<feature type="transmembrane region" description="Helical" evidence="10">
    <location>
        <begin position="339"/>
        <end position="361"/>
    </location>
</feature>
<evidence type="ECO:0000256" key="8">
    <source>
        <dbReference type="ARBA" id="ARBA00041910"/>
    </source>
</evidence>
<keyword evidence="4 10" id="KW-1133">Transmembrane helix</keyword>